<dbReference type="Proteomes" id="UP001183629">
    <property type="component" value="Unassembled WGS sequence"/>
</dbReference>
<evidence type="ECO:0000313" key="2">
    <source>
        <dbReference type="EMBL" id="MDR7325587.1"/>
    </source>
</evidence>
<keyword evidence="3" id="KW-1185">Reference proteome</keyword>
<evidence type="ECO:0000259" key="1">
    <source>
        <dbReference type="Pfam" id="PF12804"/>
    </source>
</evidence>
<sequence>MSHVAGLLLAAGAGRRYGMPKALVTLDGELLADRAVRTLAGGGCDSVLVVLGAAAAEVRARAALTGADVIVNDDWPAGMGSSLRAGLTALAARPAVDAALVLLVDLPGMTAAAVRRLVAVAGRDALAMGGYGDHRGHPVLLGRDHWDGAAALADGDVGARPYLRAHRDAVRVVPVGDVASDEDLDVPVVSGTQNDDQSAS</sequence>
<name>A0AAE4CVM4_9ACTN</name>
<dbReference type="InterPro" id="IPR025877">
    <property type="entry name" value="MobA-like_NTP_Trfase"/>
</dbReference>
<gene>
    <name evidence="2" type="ORF">J2S44_005837</name>
</gene>
<reference evidence="2 3" key="1">
    <citation type="submission" date="2023-07" db="EMBL/GenBank/DDBJ databases">
        <title>Sequencing the genomes of 1000 actinobacteria strains.</title>
        <authorList>
            <person name="Klenk H.-P."/>
        </authorList>
    </citation>
    <scope>NUCLEOTIDE SEQUENCE [LARGE SCALE GENOMIC DNA]</scope>
    <source>
        <strain evidence="2 3">DSM 44711</strain>
    </source>
</reference>
<keyword evidence="2" id="KW-0560">Oxidoreductase</keyword>
<dbReference type="GO" id="GO:0016491">
    <property type="term" value="F:oxidoreductase activity"/>
    <property type="evidence" value="ECO:0007669"/>
    <property type="project" value="UniProtKB-KW"/>
</dbReference>
<dbReference type="InterPro" id="IPR029044">
    <property type="entry name" value="Nucleotide-diphossugar_trans"/>
</dbReference>
<dbReference type="PANTHER" id="PTHR43777">
    <property type="entry name" value="MOLYBDENUM COFACTOR CYTIDYLYLTRANSFERASE"/>
    <property type="match status" value="1"/>
</dbReference>
<evidence type="ECO:0000313" key="3">
    <source>
        <dbReference type="Proteomes" id="UP001183629"/>
    </source>
</evidence>
<dbReference type="EMBL" id="JAVDYC010000001">
    <property type="protein sequence ID" value="MDR7325587.1"/>
    <property type="molecule type" value="Genomic_DNA"/>
</dbReference>
<comment type="caution">
    <text evidence="2">The sequence shown here is derived from an EMBL/GenBank/DDBJ whole genome shotgun (WGS) entry which is preliminary data.</text>
</comment>
<feature type="domain" description="MobA-like NTP transferase" evidence="1">
    <location>
        <begin position="6"/>
        <end position="167"/>
    </location>
</feature>
<proteinExistence type="predicted"/>
<dbReference type="Pfam" id="PF12804">
    <property type="entry name" value="NTP_transf_3"/>
    <property type="match status" value="1"/>
</dbReference>
<dbReference type="EC" id="1.1.1.328" evidence="2"/>
<protein>
    <submittedName>
        <fullName evidence="2">Nicotine blue oxidoreductase</fullName>
        <ecNumber evidence="2">1.1.1.328</ecNumber>
    </submittedName>
</protein>
<dbReference type="PANTHER" id="PTHR43777:SF1">
    <property type="entry name" value="MOLYBDENUM COFACTOR CYTIDYLYLTRANSFERASE"/>
    <property type="match status" value="1"/>
</dbReference>
<accession>A0AAE4CVM4</accession>
<organism evidence="2 3">
    <name type="scientific">Catenuloplanes niger</name>
    <dbReference type="NCBI Taxonomy" id="587534"/>
    <lineage>
        <taxon>Bacteria</taxon>
        <taxon>Bacillati</taxon>
        <taxon>Actinomycetota</taxon>
        <taxon>Actinomycetes</taxon>
        <taxon>Micromonosporales</taxon>
        <taxon>Micromonosporaceae</taxon>
        <taxon>Catenuloplanes</taxon>
    </lineage>
</organism>
<dbReference type="SUPFAM" id="SSF53448">
    <property type="entry name" value="Nucleotide-diphospho-sugar transferases"/>
    <property type="match status" value="1"/>
</dbReference>
<dbReference type="RefSeq" id="WP_310420425.1">
    <property type="nucleotide sequence ID" value="NZ_JAVDYC010000001.1"/>
</dbReference>
<dbReference type="GO" id="GO:0016779">
    <property type="term" value="F:nucleotidyltransferase activity"/>
    <property type="evidence" value="ECO:0007669"/>
    <property type="project" value="UniProtKB-ARBA"/>
</dbReference>
<dbReference type="AlphaFoldDB" id="A0AAE4CVM4"/>
<dbReference type="Gene3D" id="3.90.550.10">
    <property type="entry name" value="Spore Coat Polysaccharide Biosynthesis Protein SpsA, Chain A"/>
    <property type="match status" value="1"/>
</dbReference>